<organism evidence="2 3">
    <name type="scientific">Desulfobacter postgatei</name>
    <dbReference type="NCBI Taxonomy" id="2293"/>
    <lineage>
        <taxon>Bacteria</taxon>
        <taxon>Pseudomonadati</taxon>
        <taxon>Thermodesulfobacteriota</taxon>
        <taxon>Desulfobacteria</taxon>
        <taxon>Desulfobacterales</taxon>
        <taxon>Desulfobacteraceae</taxon>
        <taxon>Desulfobacter</taxon>
    </lineage>
</organism>
<dbReference type="Gene3D" id="2.30.42.10">
    <property type="match status" value="1"/>
</dbReference>
<protein>
    <recommendedName>
        <fullName evidence="4">PDZ domain-containing protein</fullName>
    </recommendedName>
</protein>
<reference evidence="2 3" key="1">
    <citation type="submission" date="2017-10" db="EMBL/GenBank/DDBJ databases">
        <title>Novel microbial diversity and functional potential in the marine mammal oral microbiome.</title>
        <authorList>
            <person name="Dudek N.K."/>
            <person name="Sun C.L."/>
            <person name="Burstein D."/>
            <person name="Kantor R.S."/>
            <person name="Aliaga Goltsman D.S."/>
            <person name="Bik E.M."/>
            <person name="Thomas B.C."/>
            <person name="Banfield J.F."/>
            <person name="Relman D.A."/>
        </authorList>
    </citation>
    <scope>NUCLEOTIDE SEQUENCE [LARGE SCALE GENOMIC DNA]</scope>
    <source>
        <strain evidence="2">DOLJORAL78_47_202</strain>
    </source>
</reference>
<dbReference type="InterPro" id="IPR034122">
    <property type="entry name" value="Retropepsin-like_bacterial"/>
</dbReference>
<dbReference type="CDD" id="cd05483">
    <property type="entry name" value="retropepsin_like_bacteria"/>
    <property type="match status" value="1"/>
</dbReference>
<dbReference type="Pfam" id="PF13650">
    <property type="entry name" value="Asp_protease_2"/>
    <property type="match status" value="1"/>
</dbReference>
<comment type="caution">
    <text evidence="2">The sequence shown here is derived from an EMBL/GenBank/DDBJ whole genome shotgun (WGS) entry which is preliminary data.</text>
</comment>
<dbReference type="InterPro" id="IPR021109">
    <property type="entry name" value="Peptidase_aspartic_dom_sf"/>
</dbReference>
<dbReference type="AlphaFoldDB" id="A0A2G6MRH1"/>
<dbReference type="InterPro" id="IPR036034">
    <property type="entry name" value="PDZ_sf"/>
</dbReference>
<dbReference type="SUPFAM" id="SSF50630">
    <property type="entry name" value="Acid proteases"/>
    <property type="match status" value="1"/>
</dbReference>
<feature type="chain" id="PRO_5013633805" description="PDZ domain-containing protein" evidence="1">
    <location>
        <begin position="21"/>
        <end position="420"/>
    </location>
</feature>
<feature type="signal peptide" evidence="1">
    <location>
        <begin position="1"/>
        <end position="20"/>
    </location>
</feature>
<keyword evidence="1" id="KW-0732">Signal</keyword>
<dbReference type="SUPFAM" id="SSF50156">
    <property type="entry name" value="PDZ domain-like"/>
    <property type="match status" value="1"/>
</dbReference>
<name>A0A2G6MRH1_9BACT</name>
<evidence type="ECO:0000313" key="3">
    <source>
        <dbReference type="Proteomes" id="UP000231203"/>
    </source>
</evidence>
<proteinExistence type="predicted"/>
<dbReference type="Gene3D" id="2.40.70.10">
    <property type="entry name" value="Acid Proteases"/>
    <property type="match status" value="2"/>
</dbReference>
<evidence type="ECO:0000313" key="2">
    <source>
        <dbReference type="EMBL" id="PIE62688.1"/>
    </source>
</evidence>
<evidence type="ECO:0000256" key="1">
    <source>
        <dbReference type="SAM" id="SignalP"/>
    </source>
</evidence>
<accession>A0A2G6MRH1</accession>
<gene>
    <name evidence="2" type="ORF">CSA25_03855</name>
</gene>
<dbReference type="Proteomes" id="UP000231203">
    <property type="component" value="Unassembled WGS sequence"/>
</dbReference>
<evidence type="ECO:0008006" key="4">
    <source>
        <dbReference type="Google" id="ProtNLM"/>
    </source>
</evidence>
<sequence>MIRLCLYRIMFICILSVVSGCTTLKAISVVSSGKPIIKNDQSTIIPFKIKGEHVIVVPVKINNSDKQYHFMVDTGTLTVVSSKTAMELNLSAGVEIVAKDTAGGTKPMQLISLDLLGLGNMSVAECAAGILDFSELGGSLKVPDMEIDGLLGSNFLRYFKVTIDYKNKKLTLDGNTAPTTAQEGDYIIKFSTDMKMGYAPRVECTIDNHINVYGIIDTGAPFLATLPLSLVEKTDGYKSGPVVKAKGNVGGAAFKTWENNMLLRVKSMKIGTLVAHDIPVISLPHRDILIGKKFLSNFLVTLNYPGREMTLTPYDKLTFPTNIYSFGTIVNKDKDGKTVIAGFWEGTTADKIGVEIGDELVTINGKKIDEFSPTEVYNIYYNDDIKEIDVVYKNKTGLHKTKATKEMLLPPLLASLTSKA</sequence>
<dbReference type="EMBL" id="PDTI01000033">
    <property type="protein sequence ID" value="PIE62688.1"/>
    <property type="molecule type" value="Genomic_DNA"/>
</dbReference>
<dbReference type="PROSITE" id="PS51257">
    <property type="entry name" value="PROKAR_LIPOPROTEIN"/>
    <property type="match status" value="1"/>
</dbReference>